<name>A0A351R9I6_9PROT</name>
<dbReference type="InterPro" id="IPR038762">
    <property type="entry name" value="ABM_predict"/>
</dbReference>
<dbReference type="Proteomes" id="UP000264313">
    <property type="component" value="Unassembled WGS sequence"/>
</dbReference>
<reference evidence="2 3" key="1">
    <citation type="journal article" date="2018" name="Nat. Biotechnol.">
        <title>A standardized bacterial taxonomy based on genome phylogeny substantially revises the tree of life.</title>
        <authorList>
            <person name="Parks D.H."/>
            <person name="Chuvochina M."/>
            <person name="Waite D.W."/>
            <person name="Rinke C."/>
            <person name="Skarshewski A."/>
            <person name="Chaumeil P.A."/>
            <person name="Hugenholtz P."/>
        </authorList>
    </citation>
    <scope>NUCLEOTIDE SEQUENCE [LARGE SCALE GENOMIC DNA]</scope>
    <source>
        <strain evidence="2">UBA9958</strain>
    </source>
</reference>
<evidence type="ECO:0000256" key="1">
    <source>
        <dbReference type="SAM" id="Phobius"/>
    </source>
</evidence>
<keyword evidence="2" id="KW-0560">Oxidoreductase</keyword>
<keyword evidence="2" id="KW-0503">Monooxygenase</keyword>
<feature type="transmembrane region" description="Helical" evidence="1">
    <location>
        <begin position="124"/>
        <end position="145"/>
    </location>
</feature>
<dbReference type="SUPFAM" id="SSF54909">
    <property type="entry name" value="Dimeric alpha+beta barrel"/>
    <property type="match status" value="1"/>
</dbReference>
<keyword evidence="1" id="KW-1133">Transmembrane helix</keyword>
<feature type="transmembrane region" description="Helical" evidence="1">
    <location>
        <begin position="157"/>
        <end position="175"/>
    </location>
</feature>
<evidence type="ECO:0000313" key="2">
    <source>
        <dbReference type="EMBL" id="HBA08707.1"/>
    </source>
</evidence>
<keyword evidence="1" id="KW-0812">Transmembrane</keyword>
<protein>
    <submittedName>
        <fullName evidence="2">Antibiotic biosynthesis monooxygenase</fullName>
    </submittedName>
</protein>
<comment type="caution">
    <text evidence="2">The sequence shown here is derived from an EMBL/GenBank/DDBJ whole genome shotgun (WGS) entry which is preliminary data.</text>
</comment>
<dbReference type="PANTHER" id="PTHR40057:SF1">
    <property type="entry name" value="SLR1162 PROTEIN"/>
    <property type="match status" value="1"/>
</dbReference>
<organism evidence="2 3">
    <name type="scientific">Methylotenera mobilis</name>
    <dbReference type="NCBI Taxonomy" id="359408"/>
    <lineage>
        <taxon>Bacteria</taxon>
        <taxon>Pseudomonadati</taxon>
        <taxon>Pseudomonadota</taxon>
        <taxon>Betaproteobacteria</taxon>
        <taxon>Nitrosomonadales</taxon>
        <taxon>Methylophilaceae</taxon>
        <taxon>Methylotenera</taxon>
    </lineage>
</organism>
<gene>
    <name evidence="2" type="ORF">DCW48_03390</name>
</gene>
<sequence>MTTTPDTEQTATVVISHHVKDDAKNNYEAWLKEIIPVSKGYPGHLGVGIVHPVPGATVTYTVIIRFDTRKNLLTWMQSEDRKKLIEKVQPYLIDDDQFFVRSGLDFWFTPEEAKAKLPTKWKQFLITWSAIFPLVLTISALVDWLSTSTQLSLNHELKVLSITFFVVLMMVYVVMPRYTKLVHQWLFS</sequence>
<proteinExistence type="predicted"/>
<evidence type="ECO:0000313" key="3">
    <source>
        <dbReference type="Proteomes" id="UP000264313"/>
    </source>
</evidence>
<accession>A0A351R9I6</accession>
<dbReference type="EMBL" id="DNAA01000082">
    <property type="protein sequence ID" value="HBA08707.1"/>
    <property type="molecule type" value="Genomic_DNA"/>
</dbReference>
<dbReference type="STRING" id="1132855.GCA_000384255_02399"/>
<dbReference type="GO" id="GO:0004497">
    <property type="term" value="F:monooxygenase activity"/>
    <property type="evidence" value="ECO:0007669"/>
    <property type="project" value="UniProtKB-KW"/>
</dbReference>
<dbReference type="Gene3D" id="3.30.70.100">
    <property type="match status" value="1"/>
</dbReference>
<dbReference type="PANTHER" id="PTHR40057">
    <property type="entry name" value="SLR1162 PROTEIN"/>
    <property type="match status" value="1"/>
</dbReference>
<keyword evidence="1" id="KW-0472">Membrane</keyword>
<dbReference type="InterPro" id="IPR011008">
    <property type="entry name" value="Dimeric_a/b-barrel"/>
</dbReference>
<dbReference type="AlphaFoldDB" id="A0A351R9I6"/>